<feature type="binding site" evidence="11">
    <location>
        <position position="130"/>
    </location>
    <ligand>
        <name>L-histidine</name>
        <dbReference type="ChEBI" id="CHEBI:57595"/>
    </ligand>
</feature>
<dbReference type="CDD" id="cd00773">
    <property type="entry name" value="HisRS-like_core"/>
    <property type="match status" value="1"/>
</dbReference>
<evidence type="ECO:0000256" key="1">
    <source>
        <dbReference type="ARBA" id="ARBA00008226"/>
    </source>
</evidence>
<feature type="binding site" evidence="11">
    <location>
        <begin position="266"/>
        <end position="267"/>
    </location>
    <ligand>
        <name>L-histidine</name>
        <dbReference type="ChEBI" id="CHEBI:57595"/>
    </ligand>
</feature>
<evidence type="ECO:0000256" key="11">
    <source>
        <dbReference type="PIRSR" id="PIRSR001549-1"/>
    </source>
</evidence>
<dbReference type="AlphaFoldDB" id="A0A930UC01"/>
<dbReference type="GO" id="GO:0004821">
    <property type="term" value="F:histidine-tRNA ligase activity"/>
    <property type="evidence" value="ECO:0007669"/>
    <property type="project" value="UniProtKB-UniRule"/>
</dbReference>
<dbReference type="Pfam" id="PF03129">
    <property type="entry name" value="HGTP_anticodon"/>
    <property type="match status" value="1"/>
</dbReference>
<dbReference type="InterPro" id="IPR041715">
    <property type="entry name" value="HisRS-like_core"/>
</dbReference>
<dbReference type="GO" id="GO:0005524">
    <property type="term" value="F:ATP binding"/>
    <property type="evidence" value="ECO:0007669"/>
    <property type="project" value="UniProtKB-UniRule"/>
</dbReference>
<keyword evidence="6 10" id="KW-0067">ATP-binding</keyword>
<protein>
    <recommendedName>
        <fullName evidence="10">Histidine--tRNA ligase</fullName>
        <ecNumber evidence="10">6.1.1.21</ecNumber>
    </recommendedName>
    <alternativeName>
        <fullName evidence="10">Histidyl-tRNA synthetase</fullName>
        <shortName evidence="10">HisRS</shortName>
    </alternativeName>
</protein>
<dbReference type="InterPro" id="IPR004516">
    <property type="entry name" value="HisRS/HisZ"/>
</dbReference>
<dbReference type="NCBIfam" id="TIGR00442">
    <property type="entry name" value="hisS"/>
    <property type="match status" value="1"/>
</dbReference>
<accession>A0A930UC01</accession>
<evidence type="ECO:0000256" key="8">
    <source>
        <dbReference type="ARBA" id="ARBA00023146"/>
    </source>
</evidence>
<dbReference type="InterPro" id="IPR006195">
    <property type="entry name" value="aa-tRNA-synth_II"/>
</dbReference>
<dbReference type="SUPFAM" id="SSF52954">
    <property type="entry name" value="Class II aaRS ABD-related"/>
    <property type="match status" value="1"/>
</dbReference>
<keyword evidence="4 10" id="KW-0436">Ligase</keyword>
<evidence type="ECO:0000256" key="2">
    <source>
        <dbReference type="ARBA" id="ARBA00011738"/>
    </source>
</evidence>
<dbReference type="SUPFAM" id="SSF55681">
    <property type="entry name" value="Class II aaRS and biotin synthetases"/>
    <property type="match status" value="1"/>
</dbReference>
<dbReference type="EMBL" id="JADHEI010000033">
    <property type="protein sequence ID" value="MBF2735135.1"/>
    <property type="molecule type" value="Genomic_DNA"/>
</dbReference>
<feature type="domain" description="Aminoacyl-transfer RNA synthetases class-II family profile" evidence="12">
    <location>
        <begin position="24"/>
        <end position="320"/>
    </location>
</feature>
<keyword evidence="7 10" id="KW-0648">Protein biosynthesis</keyword>
<dbReference type="Gene3D" id="3.30.930.10">
    <property type="entry name" value="Bira Bifunctional Protein, Domain 2"/>
    <property type="match status" value="2"/>
</dbReference>
<feature type="binding site" evidence="11">
    <location>
        <position position="116"/>
    </location>
    <ligand>
        <name>L-histidine</name>
        <dbReference type="ChEBI" id="CHEBI:57595"/>
    </ligand>
</feature>
<dbReference type="InterPro" id="IPR015807">
    <property type="entry name" value="His-tRNA-ligase"/>
</dbReference>
<keyword evidence="3 10" id="KW-0963">Cytoplasm</keyword>
<comment type="subcellular location">
    <subcellularLocation>
        <location evidence="10">Cytoplasm</location>
    </subcellularLocation>
</comment>
<comment type="subunit">
    <text evidence="2 10">Homodimer.</text>
</comment>
<keyword evidence="14" id="KW-1185">Reference proteome</keyword>
<dbReference type="InterPro" id="IPR004154">
    <property type="entry name" value="Anticodon-bd"/>
</dbReference>
<proteinExistence type="inferred from homology"/>
<feature type="binding site" evidence="11">
    <location>
        <begin position="86"/>
        <end position="88"/>
    </location>
    <ligand>
        <name>L-histidine</name>
        <dbReference type="ChEBI" id="CHEBI:57595"/>
    </ligand>
</feature>
<evidence type="ECO:0000256" key="5">
    <source>
        <dbReference type="ARBA" id="ARBA00022741"/>
    </source>
</evidence>
<dbReference type="PANTHER" id="PTHR43707">
    <property type="entry name" value="HISTIDYL-TRNA SYNTHETASE"/>
    <property type="match status" value="1"/>
</dbReference>
<dbReference type="Pfam" id="PF13393">
    <property type="entry name" value="tRNA-synt_His"/>
    <property type="match status" value="1"/>
</dbReference>
<dbReference type="PIRSF" id="PIRSF001549">
    <property type="entry name" value="His-tRNA_synth"/>
    <property type="match status" value="1"/>
</dbReference>
<comment type="caution">
    <text evidence="13">The sequence shown here is derived from an EMBL/GenBank/DDBJ whole genome shotgun (WGS) entry which is preliminary data.</text>
</comment>
<keyword evidence="8 10" id="KW-0030">Aminoacyl-tRNA synthetase</keyword>
<dbReference type="GO" id="GO:0006427">
    <property type="term" value="P:histidyl-tRNA aminoacylation"/>
    <property type="evidence" value="ECO:0007669"/>
    <property type="project" value="UniProtKB-UniRule"/>
</dbReference>
<evidence type="ECO:0000256" key="3">
    <source>
        <dbReference type="ARBA" id="ARBA00022490"/>
    </source>
</evidence>
<feature type="binding site" evidence="11">
    <location>
        <position position="262"/>
    </location>
    <ligand>
        <name>L-histidine</name>
        <dbReference type="ChEBI" id="CHEBI:57595"/>
    </ligand>
</feature>
<dbReference type="GO" id="GO:0005737">
    <property type="term" value="C:cytoplasm"/>
    <property type="evidence" value="ECO:0007669"/>
    <property type="project" value="UniProtKB-SubCell"/>
</dbReference>
<dbReference type="Proteomes" id="UP000604381">
    <property type="component" value="Unassembled WGS sequence"/>
</dbReference>
<evidence type="ECO:0000313" key="14">
    <source>
        <dbReference type="Proteomes" id="UP000604381"/>
    </source>
</evidence>
<dbReference type="EC" id="6.1.1.21" evidence="10"/>
<sequence length="426" mass="46743">MKLSVQGVSGMPDILPDESRRWHRLESAVRAAMQACGYQEIRTPILESEELFVQSVGADTDVVAKEMYRCQAGKDDSQRTYCMRPEGTAAVVRALAQAGLLRGGRPRVWYMGPMFRHERQQAGRQRQFHQFGCEFLNHAAPAADVEVIGLCADIFGRLGIAADVELLVNNLGRPEERRAYRDALREHLAARRGELAPIDQERLARSPLRVLDSKEAESAAAIAAAPRLEKFLTPDSQEYFARVLAGLDALGIAHRVDPLLVRGLDYYNLTVFEWIDPAAAGRQNSLVGGGRYDGLLARISDSDCAGTGMAAGMERILQRLADAEEWTQDVYLGLLDGEYDEARLLRLAAAWRAAGLRVQTHLQKDKIGGFLKLASSSKARYAAFVGARERAAGAIAVKPLRDGSEQFSLAADAAPAEAARQLGEQR</sequence>
<dbReference type="HAMAP" id="MF_00127">
    <property type="entry name" value="His_tRNA_synth"/>
    <property type="match status" value="1"/>
</dbReference>
<name>A0A930UC01_9GAMM</name>
<evidence type="ECO:0000256" key="4">
    <source>
        <dbReference type="ARBA" id="ARBA00022598"/>
    </source>
</evidence>
<dbReference type="Gene3D" id="3.40.50.800">
    <property type="entry name" value="Anticodon-binding domain"/>
    <property type="match status" value="1"/>
</dbReference>
<evidence type="ECO:0000256" key="9">
    <source>
        <dbReference type="ARBA" id="ARBA00047639"/>
    </source>
</evidence>
<reference evidence="13" key="1">
    <citation type="submission" date="2020-10" db="EMBL/GenBank/DDBJ databases">
        <title>An improved Amphimedon queenslandica hologenome assembly reveals how three proteobacterial symbionts can extend the metabolic phenotypic of their marine sponge host.</title>
        <authorList>
            <person name="Degnan B."/>
            <person name="Degnan S."/>
            <person name="Xiang X."/>
        </authorList>
    </citation>
    <scope>NUCLEOTIDE SEQUENCE</scope>
    <source>
        <strain evidence="13">AqS2</strain>
    </source>
</reference>
<evidence type="ECO:0000256" key="6">
    <source>
        <dbReference type="ARBA" id="ARBA00022840"/>
    </source>
</evidence>
<dbReference type="PROSITE" id="PS50862">
    <property type="entry name" value="AA_TRNA_LIGASE_II"/>
    <property type="match status" value="1"/>
</dbReference>
<keyword evidence="5 10" id="KW-0547">Nucleotide-binding</keyword>
<organism evidence="13 14">
    <name type="scientific">Candidatus Amphirhobacter heronislandensis</name>
    <dbReference type="NCBI Taxonomy" id="1732024"/>
    <lineage>
        <taxon>Bacteria</taxon>
        <taxon>Pseudomonadati</taxon>
        <taxon>Pseudomonadota</taxon>
        <taxon>Gammaproteobacteria</taxon>
        <taxon>Candidatus Tethybacterales</taxon>
        <taxon>Candidatus Tethybacteraceae</taxon>
        <taxon>Candidatus Amphirhobacter</taxon>
    </lineage>
</organism>
<evidence type="ECO:0000313" key="13">
    <source>
        <dbReference type="EMBL" id="MBF2735135.1"/>
    </source>
</evidence>
<dbReference type="InterPro" id="IPR036621">
    <property type="entry name" value="Anticodon-bd_dom_sf"/>
</dbReference>
<comment type="catalytic activity">
    <reaction evidence="9 10">
        <text>tRNA(His) + L-histidine + ATP = L-histidyl-tRNA(His) + AMP + diphosphate + H(+)</text>
        <dbReference type="Rhea" id="RHEA:17313"/>
        <dbReference type="Rhea" id="RHEA-COMP:9665"/>
        <dbReference type="Rhea" id="RHEA-COMP:9689"/>
        <dbReference type="ChEBI" id="CHEBI:15378"/>
        <dbReference type="ChEBI" id="CHEBI:30616"/>
        <dbReference type="ChEBI" id="CHEBI:33019"/>
        <dbReference type="ChEBI" id="CHEBI:57595"/>
        <dbReference type="ChEBI" id="CHEBI:78442"/>
        <dbReference type="ChEBI" id="CHEBI:78527"/>
        <dbReference type="ChEBI" id="CHEBI:456215"/>
        <dbReference type="EC" id="6.1.1.21"/>
    </reaction>
</comment>
<dbReference type="InterPro" id="IPR045864">
    <property type="entry name" value="aa-tRNA-synth_II/BPL/LPL"/>
</dbReference>
<dbReference type="PANTHER" id="PTHR43707:SF1">
    <property type="entry name" value="HISTIDINE--TRNA LIGASE, MITOCHONDRIAL-RELATED"/>
    <property type="match status" value="1"/>
</dbReference>
<feature type="binding site" evidence="11">
    <location>
        <position position="134"/>
    </location>
    <ligand>
        <name>L-histidine</name>
        <dbReference type="ChEBI" id="CHEBI:57595"/>
    </ligand>
</feature>
<gene>
    <name evidence="10" type="primary">hisS</name>
    <name evidence="13" type="ORF">ISN26_03485</name>
</gene>
<comment type="similarity">
    <text evidence="1 10">Belongs to the class-II aminoacyl-tRNA synthetase family.</text>
</comment>
<evidence type="ECO:0000259" key="12">
    <source>
        <dbReference type="PROSITE" id="PS50862"/>
    </source>
</evidence>
<evidence type="ECO:0000256" key="7">
    <source>
        <dbReference type="ARBA" id="ARBA00022917"/>
    </source>
</evidence>
<evidence type="ECO:0000256" key="10">
    <source>
        <dbReference type="HAMAP-Rule" id="MF_00127"/>
    </source>
</evidence>